<sequence>MCVPQTMTPCGRQEAGERGWRSEEDSRAAKNSDDGEKERGGSEKKKISERGFAFARRGSIGSSRRMASPHSSENVTQCKTCRCGEGDTNLLTTRASDNADKQTYKCPNCDVFKSGSLLVSSKGIGWTSWKKRWFVLTRTSLVFYRTDPATLPEKGSEANPTLGGIDLNSSGSVVVKADKKLLTVLFPDGRDGRTFTLKAETSEDLYEWKAALENALAQAPSAVLPMGQNGIFNNDVTDSVEASNDKCGDKEPEKSTIVGMPILLALEDIDGSPSFLEKALRFIEQHGIKVEGILRQSADVEEVKRRVREYEQGKVEFSSDEDAHVVGDCIKYVLREMSDSPVPASCCTSMVEAYRTDRGRRVNNIRSAIYKTFPEPNRRLVQRILKMMQTVASHKSQNRMSVSALAACMAPLLLRPLLAGDCEFEDDFNMGGDGSIQLLKAAAAANHAQAIVIIMLEEFDKIFDEDLLHEGSASSDPYSDSEGDLEDDVSTDNDILEDHDEHDSNDDLTDNDITEDDRYHDEHNSNDDYSDNPEDDGYDDEHNGLEADLDDDSEHSCSETNSESHSNIGSDPYDHELIDNQKRGGASLQGHQKSSRKSDTQDPGDSSVQKQETLLHDSDDGEGLDKPNKLVVSIKRPAIWGRTPARKNLSMESIDLSEDENAIQRLENTKNDLQNKIAKEVKGNAVLQESLQRRKEVLHERRLALEQDVERLLEQLHGKASLASAMDSKTRADLEEVALAEADIVILKQKVDDLHGQLNNQLKRSCVSLCESCGRQLHISDHSGEKTQLEDVRSMNLVDQHDKFLKQADALCGVVHEAKPVKEQKLPFSEVTEPSLDKKSDPIGQNTICLGTRSSSSTEDSVSKFSKQFQTIQSNLETPVSCISYSEHNADCENVETQPRESVSPSDGQPSEKQRIDIANQSRKLSKGLGNNPSTEESARVGQITASKNFTLDCEDVNQAGDSSLPGKQSLVNQWPSKIALDSLISQTSASVSSSEPSGVAKTVSSRPEETVSSTASALAKLTNRLNLLKERRAQLANELQIMQNGQGSGASSM</sequence>
<dbReference type="PROSITE" id="PS50238">
    <property type="entry name" value="RHOGAP"/>
    <property type="match status" value="1"/>
</dbReference>
<feature type="region of interest" description="Disordered" evidence="3">
    <location>
        <begin position="1"/>
        <end position="49"/>
    </location>
</feature>
<dbReference type="SMART" id="SM00324">
    <property type="entry name" value="RhoGAP"/>
    <property type="match status" value="1"/>
</dbReference>
<feature type="compositionally biased region" description="Basic and acidic residues" evidence="3">
    <location>
        <begin position="572"/>
        <end position="582"/>
    </location>
</feature>
<dbReference type="InterPro" id="IPR052799">
    <property type="entry name" value="Rho_GAP_Regulators"/>
</dbReference>
<feature type="region of interest" description="Disordered" evidence="3">
    <location>
        <begin position="989"/>
        <end position="1012"/>
    </location>
</feature>
<dbReference type="GO" id="GO:0005096">
    <property type="term" value="F:GTPase activator activity"/>
    <property type="evidence" value="ECO:0007669"/>
    <property type="project" value="UniProtKB-KW"/>
</dbReference>
<keyword evidence="1" id="KW-0343">GTPase activation</keyword>
<feature type="domain" description="PH" evidence="4">
    <location>
        <begin position="110"/>
        <end position="217"/>
    </location>
</feature>
<feature type="compositionally biased region" description="Polar residues" evidence="3">
    <location>
        <begin position="558"/>
        <end position="569"/>
    </location>
</feature>
<feature type="compositionally biased region" description="Polar residues" evidence="3">
    <location>
        <begin position="843"/>
        <end position="853"/>
    </location>
</feature>
<feature type="region of interest" description="Disordered" evidence="3">
    <location>
        <begin position="471"/>
        <end position="610"/>
    </location>
</feature>
<protein>
    <recommendedName>
        <fullName evidence="8">Rho-GAP domain-containing protein</fullName>
    </recommendedName>
</protein>
<feature type="compositionally biased region" description="Polar residues" evidence="3">
    <location>
        <begin position="895"/>
        <end position="909"/>
    </location>
</feature>
<dbReference type="InterPro" id="IPR025757">
    <property type="entry name" value="MIP1_Leuzipper"/>
</dbReference>
<dbReference type="InterPro" id="IPR011993">
    <property type="entry name" value="PH-like_dom_sf"/>
</dbReference>
<feature type="coiled-coil region" evidence="2">
    <location>
        <begin position="1019"/>
        <end position="1046"/>
    </location>
</feature>
<dbReference type="EMBL" id="JAQQAF010000008">
    <property type="protein sequence ID" value="KAJ8465705.1"/>
    <property type="molecule type" value="Genomic_DNA"/>
</dbReference>
<feature type="compositionally biased region" description="Acidic residues" evidence="3">
    <location>
        <begin position="528"/>
        <end position="539"/>
    </location>
</feature>
<dbReference type="PROSITE" id="PS50003">
    <property type="entry name" value="PH_DOMAIN"/>
    <property type="match status" value="1"/>
</dbReference>
<proteinExistence type="predicted"/>
<dbReference type="PANTHER" id="PTHR46265">
    <property type="entry name" value="RHO GTPASE-ACTIVATING PROTEIN 7"/>
    <property type="match status" value="1"/>
</dbReference>
<organism evidence="6 7">
    <name type="scientific">Ensete ventricosum</name>
    <name type="common">Abyssinian banana</name>
    <name type="synonym">Musa ensete</name>
    <dbReference type="NCBI Taxonomy" id="4639"/>
    <lineage>
        <taxon>Eukaryota</taxon>
        <taxon>Viridiplantae</taxon>
        <taxon>Streptophyta</taxon>
        <taxon>Embryophyta</taxon>
        <taxon>Tracheophyta</taxon>
        <taxon>Spermatophyta</taxon>
        <taxon>Magnoliopsida</taxon>
        <taxon>Liliopsida</taxon>
        <taxon>Zingiberales</taxon>
        <taxon>Musaceae</taxon>
        <taxon>Ensete</taxon>
    </lineage>
</organism>
<dbReference type="InterPro" id="IPR001849">
    <property type="entry name" value="PH_domain"/>
</dbReference>
<accession>A0AAV8PU61</accession>
<dbReference type="Pfam" id="PF14389">
    <property type="entry name" value="Lzipper-MIP1"/>
    <property type="match status" value="1"/>
</dbReference>
<evidence type="ECO:0008006" key="8">
    <source>
        <dbReference type="Google" id="ProtNLM"/>
    </source>
</evidence>
<dbReference type="SUPFAM" id="SSF50729">
    <property type="entry name" value="PH domain-like"/>
    <property type="match status" value="1"/>
</dbReference>
<name>A0AAV8PU61_ENSVE</name>
<evidence type="ECO:0000313" key="6">
    <source>
        <dbReference type="EMBL" id="KAJ8465705.1"/>
    </source>
</evidence>
<feature type="region of interest" description="Disordered" evidence="3">
    <location>
        <begin position="893"/>
        <end position="940"/>
    </location>
</feature>
<comment type="caution">
    <text evidence="6">The sequence shown here is derived from an EMBL/GenBank/DDBJ whole genome shotgun (WGS) entry which is preliminary data.</text>
</comment>
<evidence type="ECO:0000256" key="2">
    <source>
        <dbReference type="SAM" id="Coils"/>
    </source>
</evidence>
<keyword evidence="7" id="KW-1185">Reference proteome</keyword>
<feature type="compositionally biased region" description="Basic and acidic residues" evidence="3">
    <location>
        <begin position="516"/>
        <end position="526"/>
    </location>
</feature>
<feature type="compositionally biased region" description="Low complexity" evidence="3">
    <location>
        <begin position="989"/>
        <end position="998"/>
    </location>
</feature>
<dbReference type="SUPFAM" id="SSF48350">
    <property type="entry name" value="GTPase activation domain, GAP"/>
    <property type="match status" value="1"/>
</dbReference>
<reference evidence="6 7" key="1">
    <citation type="submission" date="2022-12" db="EMBL/GenBank/DDBJ databases">
        <title>Chromosome-scale assembly of the Ensete ventricosum genome.</title>
        <authorList>
            <person name="Dussert Y."/>
            <person name="Stocks J."/>
            <person name="Wendawek A."/>
            <person name="Woldeyes F."/>
            <person name="Nichols R.A."/>
            <person name="Borrell J.S."/>
        </authorList>
    </citation>
    <scope>NUCLEOTIDE SEQUENCE [LARGE SCALE GENOMIC DNA]</scope>
    <source>
        <strain evidence="7">cv. Maze</strain>
        <tissue evidence="6">Seeds</tissue>
    </source>
</reference>
<dbReference type="InterPro" id="IPR008936">
    <property type="entry name" value="Rho_GTPase_activation_prot"/>
</dbReference>
<dbReference type="Proteomes" id="UP001222027">
    <property type="component" value="Unassembled WGS sequence"/>
</dbReference>
<dbReference type="Pfam" id="PF00620">
    <property type="entry name" value="RhoGAP"/>
    <property type="match status" value="1"/>
</dbReference>
<dbReference type="Gene3D" id="1.10.555.10">
    <property type="entry name" value="Rho GTPase activation protein"/>
    <property type="match status" value="1"/>
</dbReference>
<dbReference type="GO" id="GO:0007165">
    <property type="term" value="P:signal transduction"/>
    <property type="evidence" value="ECO:0007669"/>
    <property type="project" value="InterPro"/>
</dbReference>
<gene>
    <name evidence="6" type="ORF">OPV22_028257</name>
</gene>
<evidence type="ECO:0000256" key="3">
    <source>
        <dbReference type="SAM" id="MobiDB-lite"/>
    </source>
</evidence>
<dbReference type="Gene3D" id="2.30.29.30">
    <property type="entry name" value="Pleckstrin-homology domain (PH domain)/Phosphotyrosine-binding domain (PTB)"/>
    <property type="match status" value="1"/>
</dbReference>
<dbReference type="AlphaFoldDB" id="A0AAV8PU61"/>
<feature type="compositionally biased region" description="Acidic residues" evidence="3">
    <location>
        <begin position="479"/>
        <end position="515"/>
    </location>
</feature>
<feature type="domain" description="Rho-GAP" evidence="5">
    <location>
        <begin position="264"/>
        <end position="463"/>
    </location>
</feature>
<keyword evidence="2" id="KW-0175">Coiled coil</keyword>
<evidence type="ECO:0000259" key="4">
    <source>
        <dbReference type="PROSITE" id="PS50003"/>
    </source>
</evidence>
<evidence type="ECO:0000313" key="7">
    <source>
        <dbReference type="Proteomes" id="UP001222027"/>
    </source>
</evidence>
<dbReference type="SMART" id="SM00233">
    <property type="entry name" value="PH"/>
    <property type="match status" value="1"/>
</dbReference>
<dbReference type="CDD" id="cd00159">
    <property type="entry name" value="RhoGAP"/>
    <property type="match status" value="1"/>
</dbReference>
<feature type="compositionally biased region" description="Polar residues" evidence="3">
    <location>
        <begin position="919"/>
        <end position="936"/>
    </location>
</feature>
<evidence type="ECO:0000256" key="1">
    <source>
        <dbReference type="ARBA" id="ARBA00022468"/>
    </source>
</evidence>
<feature type="compositionally biased region" description="Basic and acidic residues" evidence="3">
    <location>
        <begin position="14"/>
        <end position="49"/>
    </location>
</feature>
<dbReference type="Pfam" id="PF00169">
    <property type="entry name" value="PH"/>
    <property type="match status" value="1"/>
</dbReference>
<dbReference type="CDD" id="cd00821">
    <property type="entry name" value="PH"/>
    <property type="match status" value="1"/>
</dbReference>
<feature type="compositionally biased region" description="Polar residues" evidence="3">
    <location>
        <begin position="601"/>
        <end position="610"/>
    </location>
</feature>
<dbReference type="InterPro" id="IPR000198">
    <property type="entry name" value="RhoGAP_dom"/>
</dbReference>
<dbReference type="PANTHER" id="PTHR46265:SF2">
    <property type="entry name" value="RHO GTPASE-ACTIVATING PROTEIN 7"/>
    <property type="match status" value="1"/>
</dbReference>
<feature type="region of interest" description="Disordered" evidence="3">
    <location>
        <begin position="828"/>
        <end position="860"/>
    </location>
</feature>
<feature type="compositionally biased region" description="Polar residues" evidence="3">
    <location>
        <begin position="1003"/>
        <end position="1012"/>
    </location>
</feature>
<feature type="coiled-coil region" evidence="2">
    <location>
        <begin position="656"/>
        <end position="715"/>
    </location>
</feature>
<evidence type="ECO:0000259" key="5">
    <source>
        <dbReference type="PROSITE" id="PS50238"/>
    </source>
</evidence>